<comment type="caution">
    <text evidence="2">The sequence shown here is derived from an EMBL/GenBank/DDBJ whole genome shotgun (WGS) entry which is preliminary data.</text>
</comment>
<proteinExistence type="predicted"/>
<name>A0A504YUY1_FASGI</name>
<dbReference type="EMBL" id="SUNJ01004856">
    <property type="protein sequence ID" value="TPP64116.1"/>
    <property type="molecule type" value="Genomic_DNA"/>
</dbReference>
<sequence>MHSSQIISLSPDDSSVEIPASQRIRRESPIQFPDSPGDIMALGHSPPSLPTMKSPRRPTEDAILSKVAGPSYVA</sequence>
<keyword evidence="3" id="KW-1185">Reference proteome</keyword>
<evidence type="ECO:0000256" key="1">
    <source>
        <dbReference type="SAM" id="MobiDB-lite"/>
    </source>
</evidence>
<gene>
    <name evidence="2" type="ORF">FGIG_09257</name>
</gene>
<feature type="compositionally biased region" description="Polar residues" evidence="1">
    <location>
        <begin position="1"/>
        <end position="13"/>
    </location>
</feature>
<evidence type="ECO:0000313" key="2">
    <source>
        <dbReference type="EMBL" id="TPP64116.1"/>
    </source>
</evidence>
<dbReference type="Proteomes" id="UP000316759">
    <property type="component" value="Unassembled WGS sequence"/>
</dbReference>
<reference evidence="2 3" key="1">
    <citation type="submission" date="2019-04" db="EMBL/GenBank/DDBJ databases">
        <title>Annotation for the trematode Fasciola gigantica.</title>
        <authorList>
            <person name="Choi Y.-J."/>
        </authorList>
    </citation>
    <scope>NUCLEOTIDE SEQUENCE [LARGE SCALE GENOMIC DNA]</scope>
    <source>
        <strain evidence="2">Uganda_cow_1</strain>
    </source>
</reference>
<feature type="region of interest" description="Disordered" evidence="1">
    <location>
        <begin position="1"/>
        <end position="74"/>
    </location>
</feature>
<accession>A0A504YUY1</accession>
<organism evidence="2 3">
    <name type="scientific">Fasciola gigantica</name>
    <name type="common">Giant liver fluke</name>
    <dbReference type="NCBI Taxonomy" id="46835"/>
    <lineage>
        <taxon>Eukaryota</taxon>
        <taxon>Metazoa</taxon>
        <taxon>Spiralia</taxon>
        <taxon>Lophotrochozoa</taxon>
        <taxon>Platyhelminthes</taxon>
        <taxon>Trematoda</taxon>
        <taxon>Digenea</taxon>
        <taxon>Plagiorchiida</taxon>
        <taxon>Echinostomata</taxon>
        <taxon>Echinostomatoidea</taxon>
        <taxon>Fasciolidae</taxon>
        <taxon>Fasciola</taxon>
    </lineage>
</organism>
<protein>
    <submittedName>
        <fullName evidence="2">Uncharacterized protein</fullName>
    </submittedName>
</protein>
<evidence type="ECO:0000313" key="3">
    <source>
        <dbReference type="Proteomes" id="UP000316759"/>
    </source>
</evidence>
<dbReference type="AlphaFoldDB" id="A0A504YUY1"/>